<dbReference type="AlphaFoldDB" id="A0AAW1PK53"/>
<dbReference type="InterPro" id="IPR042214">
    <property type="entry name" value="TruD_catalytic"/>
</dbReference>
<comment type="similarity">
    <text evidence="1">Belongs to the pseudouridine synthase TruD family.</text>
</comment>
<dbReference type="EMBL" id="JALJOR010000010">
    <property type="protein sequence ID" value="KAK9809841.1"/>
    <property type="molecule type" value="Genomic_DNA"/>
</dbReference>
<dbReference type="PROSITE" id="PS50984">
    <property type="entry name" value="TRUD"/>
    <property type="match status" value="1"/>
</dbReference>
<reference evidence="6 7" key="1">
    <citation type="journal article" date="2024" name="Nat. Commun.">
        <title>Phylogenomics reveals the evolutionary origins of lichenization in chlorophyte algae.</title>
        <authorList>
            <person name="Puginier C."/>
            <person name="Libourel C."/>
            <person name="Otte J."/>
            <person name="Skaloud P."/>
            <person name="Haon M."/>
            <person name="Grisel S."/>
            <person name="Petersen M."/>
            <person name="Berrin J.G."/>
            <person name="Delaux P.M."/>
            <person name="Dal Grande F."/>
            <person name="Keller J."/>
        </authorList>
    </citation>
    <scope>NUCLEOTIDE SEQUENCE [LARGE SCALE GENOMIC DNA]</scope>
    <source>
        <strain evidence="6 7">SAG 2043</strain>
    </source>
</reference>
<dbReference type="Proteomes" id="UP001489004">
    <property type="component" value="Unassembled WGS sequence"/>
</dbReference>
<evidence type="ECO:0000256" key="3">
    <source>
        <dbReference type="ARBA" id="ARBA00023235"/>
    </source>
</evidence>
<evidence type="ECO:0000313" key="7">
    <source>
        <dbReference type="Proteomes" id="UP001489004"/>
    </source>
</evidence>
<dbReference type="PANTHER" id="PTHR13326:SF21">
    <property type="entry name" value="PSEUDOURIDYLATE SYNTHASE PUS7L"/>
    <property type="match status" value="1"/>
</dbReference>
<proteinExistence type="inferred from homology"/>
<gene>
    <name evidence="6" type="ORF">WJX72_000220</name>
</gene>
<protein>
    <recommendedName>
        <fullName evidence="5">TRUD domain-containing protein</fullName>
    </recommendedName>
</protein>
<feature type="domain" description="TRUD" evidence="5">
    <location>
        <begin position="186"/>
        <end position="359"/>
    </location>
</feature>
<dbReference type="InterPro" id="IPR011760">
    <property type="entry name" value="PsdUridine_synth_TruD_insert"/>
</dbReference>
<accession>A0AAW1PK53</accession>
<dbReference type="CDD" id="cd02576">
    <property type="entry name" value="PseudoU_synth_ScPUS7"/>
    <property type="match status" value="1"/>
</dbReference>
<evidence type="ECO:0000313" key="6">
    <source>
        <dbReference type="EMBL" id="KAK9809841.1"/>
    </source>
</evidence>
<dbReference type="Gene3D" id="3.30.2350.20">
    <property type="entry name" value="TruD, catalytic domain"/>
    <property type="match status" value="1"/>
</dbReference>
<feature type="region of interest" description="Disordered" evidence="4">
    <location>
        <begin position="244"/>
        <end position="273"/>
    </location>
</feature>
<dbReference type="PANTHER" id="PTHR13326">
    <property type="entry name" value="TRNA PSEUDOURIDINE SYNTHASE D"/>
    <property type="match status" value="1"/>
</dbReference>
<evidence type="ECO:0000256" key="2">
    <source>
        <dbReference type="ARBA" id="ARBA00022694"/>
    </source>
</evidence>
<dbReference type="InterPro" id="IPR020119">
    <property type="entry name" value="PsdUridine_synth_TruD_CS"/>
</dbReference>
<comment type="caution">
    <text evidence="6">The sequence shown here is derived from an EMBL/GenBank/DDBJ whole genome shotgun (WGS) entry which is preliminary data.</text>
</comment>
<dbReference type="Pfam" id="PF01142">
    <property type="entry name" value="TruD"/>
    <property type="match status" value="1"/>
</dbReference>
<evidence type="ECO:0000256" key="4">
    <source>
        <dbReference type="SAM" id="MobiDB-lite"/>
    </source>
</evidence>
<dbReference type="PIRSF" id="PIRSF037016">
    <property type="entry name" value="Pseudouridin_synth_euk_prd"/>
    <property type="match status" value="1"/>
</dbReference>
<dbReference type="GO" id="GO:0008033">
    <property type="term" value="P:tRNA processing"/>
    <property type="evidence" value="ECO:0007669"/>
    <property type="project" value="UniProtKB-KW"/>
</dbReference>
<dbReference type="GO" id="GO:0005634">
    <property type="term" value="C:nucleus"/>
    <property type="evidence" value="ECO:0007669"/>
    <property type="project" value="TreeGrafter"/>
</dbReference>
<sequence>MQRKAIHDFFKTAKALPAIASDTVQEKGAESGMVVNGIRLSWKPPKGKKRKQPDTPDEDPWETDWPGHDKLYCRFSMYKENTDTQAALTVLARYLHCGTRNFAVAGTKDKRAVTVQQVTVQKVTAARLCALNDRLRGICLGDFEYVEKPLWLGGSAGNLFEITLRQVEGATACQLAAAADALREQGFINYFGLQRFGAGAIGTHRVGAKLLRGEWREAVELIMQPKDAERAENVDARQLYLQKGDIHGPPQHAHDAPPQPEHQSGELDADMLPEDGWGASRLASVHVVTPEEAATEVFSIEDVVLPLPGKSVQYPQHETAAVYGAKAKEHGVSLDSVVHAQREYSLLSLPGDYRRVLHKPRDLEWKLLQYSNALEALAATELEAFPLD</sequence>
<keyword evidence="7" id="KW-1185">Reference proteome</keyword>
<dbReference type="GO" id="GO:0001522">
    <property type="term" value="P:pseudouridine synthesis"/>
    <property type="evidence" value="ECO:0007669"/>
    <property type="project" value="InterPro"/>
</dbReference>
<dbReference type="Gene3D" id="1.10.1510.30">
    <property type="match status" value="1"/>
</dbReference>
<organism evidence="6 7">
    <name type="scientific">[Myrmecia] bisecta</name>
    <dbReference type="NCBI Taxonomy" id="41462"/>
    <lineage>
        <taxon>Eukaryota</taxon>
        <taxon>Viridiplantae</taxon>
        <taxon>Chlorophyta</taxon>
        <taxon>core chlorophytes</taxon>
        <taxon>Trebouxiophyceae</taxon>
        <taxon>Trebouxiales</taxon>
        <taxon>Trebouxiaceae</taxon>
        <taxon>Myrmecia</taxon>
    </lineage>
</organism>
<dbReference type="PROSITE" id="PS01268">
    <property type="entry name" value="UPF0024"/>
    <property type="match status" value="1"/>
</dbReference>
<keyword evidence="3" id="KW-0413">Isomerase</keyword>
<dbReference type="SUPFAM" id="SSF55120">
    <property type="entry name" value="Pseudouridine synthase"/>
    <property type="match status" value="1"/>
</dbReference>
<dbReference type="Gene3D" id="3.30.70.3160">
    <property type="match status" value="1"/>
</dbReference>
<dbReference type="InterPro" id="IPR020103">
    <property type="entry name" value="PsdUridine_synth_cat_dom_sf"/>
</dbReference>
<feature type="region of interest" description="Disordered" evidence="4">
    <location>
        <begin position="40"/>
        <end position="63"/>
    </location>
</feature>
<name>A0AAW1PK53_9CHLO</name>
<evidence type="ECO:0000259" key="5">
    <source>
        <dbReference type="PROSITE" id="PS50984"/>
    </source>
</evidence>
<keyword evidence="2" id="KW-0819">tRNA processing</keyword>
<dbReference type="GO" id="GO:0009982">
    <property type="term" value="F:pseudouridine synthase activity"/>
    <property type="evidence" value="ECO:0007669"/>
    <property type="project" value="InterPro"/>
</dbReference>
<dbReference type="GO" id="GO:0003723">
    <property type="term" value="F:RNA binding"/>
    <property type="evidence" value="ECO:0007669"/>
    <property type="project" value="InterPro"/>
</dbReference>
<evidence type="ECO:0000256" key="1">
    <source>
        <dbReference type="ARBA" id="ARBA00007953"/>
    </source>
</evidence>
<dbReference type="InterPro" id="IPR001656">
    <property type="entry name" value="PsdUridine_synth_TruD"/>
</dbReference>